<feature type="domain" description="NADP-dependent oxidoreductase" evidence="1">
    <location>
        <begin position="2"/>
        <end position="99"/>
    </location>
</feature>
<evidence type="ECO:0000313" key="3">
    <source>
        <dbReference type="WBParaSite" id="PSU_v2.g4063.t1"/>
    </source>
</evidence>
<dbReference type="WBParaSite" id="PSU_v2.g4063.t1">
    <property type="protein sequence ID" value="PSU_v2.g4063.t1"/>
    <property type="gene ID" value="PSU_v2.g4063"/>
</dbReference>
<keyword evidence="2" id="KW-1185">Reference proteome</keyword>
<evidence type="ECO:0000259" key="1">
    <source>
        <dbReference type="Pfam" id="PF00248"/>
    </source>
</evidence>
<dbReference type="AlphaFoldDB" id="A0A914YTR5"/>
<proteinExistence type="predicted"/>
<reference evidence="3" key="1">
    <citation type="submission" date="2022-11" db="UniProtKB">
        <authorList>
            <consortium name="WormBaseParasite"/>
        </authorList>
    </citation>
    <scope>IDENTIFICATION</scope>
</reference>
<dbReference type="Pfam" id="PF00248">
    <property type="entry name" value="Aldo_ket_red"/>
    <property type="match status" value="1"/>
</dbReference>
<name>A0A914YTR5_9BILA</name>
<protein>
    <submittedName>
        <fullName evidence="3">NADP-dependent oxidoreductase domain-containing protein</fullName>
    </submittedName>
</protein>
<dbReference type="InterPro" id="IPR036812">
    <property type="entry name" value="NAD(P)_OxRdtase_dom_sf"/>
</dbReference>
<organism evidence="2 3">
    <name type="scientific">Panagrolaimus superbus</name>
    <dbReference type="NCBI Taxonomy" id="310955"/>
    <lineage>
        <taxon>Eukaryota</taxon>
        <taxon>Metazoa</taxon>
        <taxon>Ecdysozoa</taxon>
        <taxon>Nematoda</taxon>
        <taxon>Chromadorea</taxon>
        <taxon>Rhabditida</taxon>
        <taxon>Tylenchina</taxon>
        <taxon>Panagrolaimomorpha</taxon>
        <taxon>Panagrolaimoidea</taxon>
        <taxon>Panagrolaimidae</taxon>
        <taxon>Panagrolaimus</taxon>
    </lineage>
</organism>
<dbReference type="GO" id="GO:0016491">
    <property type="term" value="F:oxidoreductase activity"/>
    <property type="evidence" value="ECO:0007669"/>
    <property type="project" value="InterPro"/>
</dbReference>
<sequence>MHEFCKKYGIILTAYSPIGSPGRPEGTVERPEINQLENSDVIKIAKKHAKTPAQILLRHLIQRGIAAIPKSVTISRIEENIDIFDFILDSDDIKKLEAIGPHKRIFTHRFNSEHSNYPYTDLKNLNT</sequence>
<dbReference type="SUPFAM" id="SSF51430">
    <property type="entry name" value="NAD(P)-linked oxidoreductase"/>
    <property type="match status" value="1"/>
</dbReference>
<dbReference type="Proteomes" id="UP000887577">
    <property type="component" value="Unplaced"/>
</dbReference>
<dbReference type="InterPro" id="IPR018170">
    <property type="entry name" value="Aldo/ket_reductase_CS"/>
</dbReference>
<dbReference type="InterPro" id="IPR023210">
    <property type="entry name" value="NADP_OxRdtase_dom"/>
</dbReference>
<dbReference type="Gene3D" id="3.20.20.100">
    <property type="entry name" value="NADP-dependent oxidoreductase domain"/>
    <property type="match status" value="1"/>
</dbReference>
<dbReference type="InterPro" id="IPR020471">
    <property type="entry name" value="AKR"/>
</dbReference>
<dbReference type="PROSITE" id="PS00063">
    <property type="entry name" value="ALDOKETO_REDUCTASE_3"/>
    <property type="match status" value="1"/>
</dbReference>
<accession>A0A914YTR5</accession>
<dbReference type="PANTHER" id="PTHR43827">
    <property type="entry name" value="2,5-DIKETO-D-GLUCONIC ACID REDUCTASE"/>
    <property type="match status" value="1"/>
</dbReference>
<dbReference type="PANTHER" id="PTHR43827:SF14">
    <property type="entry name" value="NADP-DEPENDENT OXIDOREDUCTASE DOMAIN-CONTAINING PROTEIN"/>
    <property type="match status" value="1"/>
</dbReference>
<evidence type="ECO:0000313" key="2">
    <source>
        <dbReference type="Proteomes" id="UP000887577"/>
    </source>
</evidence>